<dbReference type="InterPro" id="IPR039426">
    <property type="entry name" value="TonB-dep_rcpt-like"/>
</dbReference>
<evidence type="ECO:0000256" key="5">
    <source>
        <dbReference type="ARBA" id="ARBA00022692"/>
    </source>
</evidence>
<evidence type="ECO:0000256" key="3">
    <source>
        <dbReference type="ARBA" id="ARBA00022452"/>
    </source>
</evidence>
<evidence type="ECO:0000256" key="6">
    <source>
        <dbReference type="ARBA" id="ARBA00023004"/>
    </source>
</evidence>
<dbReference type="InterPro" id="IPR011662">
    <property type="entry name" value="Secretin/TonB_short_N"/>
</dbReference>
<evidence type="ECO:0000313" key="13">
    <source>
        <dbReference type="EMBL" id="SEW42753.1"/>
    </source>
</evidence>
<proteinExistence type="inferred from homology"/>
<dbReference type="GO" id="GO:0006826">
    <property type="term" value="P:iron ion transport"/>
    <property type="evidence" value="ECO:0007669"/>
    <property type="project" value="UniProtKB-KW"/>
</dbReference>
<keyword evidence="4" id="KW-0410">Iron transport</keyword>
<keyword evidence="5 10" id="KW-0812">Transmembrane</keyword>
<evidence type="ECO:0000256" key="9">
    <source>
        <dbReference type="ARBA" id="ARBA00023237"/>
    </source>
</evidence>
<accession>A0A1I0RNE4</accession>
<dbReference type="GO" id="GO:0009279">
    <property type="term" value="C:cell outer membrane"/>
    <property type="evidence" value="ECO:0007669"/>
    <property type="project" value="UniProtKB-SubCell"/>
</dbReference>
<evidence type="ECO:0000256" key="4">
    <source>
        <dbReference type="ARBA" id="ARBA00022496"/>
    </source>
</evidence>
<evidence type="ECO:0000256" key="10">
    <source>
        <dbReference type="PROSITE-ProRule" id="PRU01360"/>
    </source>
</evidence>
<dbReference type="Gene3D" id="2.170.130.10">
    <property type="entry name" value="TonB-dependent receptor, plug domain"/>
    <property type="match status" value="1"/>
</dbReference>
<dbReference type="Gene3D" id="3.55.50.30">
    <property type="match status" value="1"/>
</dbReference>
<dbReference type="Proteomes" id="UP000199310">
    <property type="component" value="Unassembled WGS sequence"/>
</dbReference>
<dbReference type="InterPro" id="IPR023996">
    <property type="entry name" value="TonB-dep_OMP_SusC/RagA"/>
</dbReference>
<dbReference type="SUPFAM" id="SSF56935">
    <property type="entry name" value="Porins"/>
    <property type="match status" value="1"/>
</dbReference>
<dbReference type="SMART" id="SM00965">
    <property type="entry name" value="STN"/>
    <property type="match status" value="1"/>
</dbReference>
<dbReference type="InterPro" id="IPR037066">
    <property type="entry name" value="Plug_dom_sf"/>
</dbReference>
<dbReference type="Gene3D" id="2.60.40.1120">
    <property type="entry name" value="Carboxypeptidase-like, regulatory domain"/>
    <property type="match status" value="1"/>
</dbReference>
<reference evidence="14" key="1">
    <citation type="submission" date="2016-10" db="EMBL/GenBank/DDBJ databases">
        <authorList>
            <person name="Varghese N."/>
            <person name="Submissions S."/>
        </authorList>
    </citation>
    <scope>NUCLEOTIDE SEQUENCE [LARGE SCALE GENOMIC DNA]</scope>
    <source>
        <strain evidence="14">DSM 3695</strain>
    </source>
</reference>
<gene>
    <name evidence="13" type="ORF">SAMN04488122_3138</name>
</gene>
<comment type="similarity">
    <text evidence="10 11">Belongs to the TonB-dependent receptor family.</text>
</comment>
<sequence length="1057" mass="116012">MKLSFFIVLLSCMQVAATGYSQKRISISVKDTEIKKVLDRIAGQSDVRFLYSNRKVDLQQRISINAAEEPLAQVLDKVLSGSGFAWKELEGHLVVIIPENTAWENIRVKGHISGADDNASLPGVTVQVKGTAIGTLTDEKGNFTIDAPAGGTLLFRYVGYEPLELAVKANMEVQLKKSSSALTEVVVIGYGVTQKKDLTGSIVSVTPKEFNKGIISNPVQVLQGKVAGLVISKPGGNPNGKTSISLRGASSLSASSQPLFVVDGIPGIDINAVPPDDIVSIDVLKDASASAIYGSRGANGVIIVTTRRGKEGLVQVSYSGYVGMEKMSNTYDVLNASDYRKYLKDNNIDASAFDLGASTDWQKAITRTGISHSHNLSMSGGKDNTRYSASVNYLNNEGVVINSGLERMIGRITLDQGVFDNRLRLGLSMNYVGEKNKYIGTDPDGNGDNRIWEQAISYNPTAPIYNADGSWFEKLDINDNYNPVALAHQIKHQRAMNKFIGSAKATYDISKHLTYDLLLGLERASSDRGLYYSKKSPVVEGAGSNGTATRASQTWDNKTLETYFTYNQQWGKNVLKATAGYSYQNFFNNSMTAGNTQFVSDIFSYNNLGAGQGDQPAVGSGAEENSLVSFIGRVFYSYNDKYLLTGTVRRDGSTRFGKDKKWGTFPSASLAWRITQEPFLQNSSWLQDLKFRVGYGVTGNQEIQNYKSPLTYSPGGKVLDNGRWVTSYQIGQNENPNLRWESAAQFNAGFDFTMFKGRLSGTLEYYDKRTKDLLFNYNVPSPPYLFPSMLANVGKISNKGVELSLSAGIIEHKDFSWNASFNISRNYNEILSIANDQFKSDAIYDGTVGARGLTAVQIVKVVPGYSIGTFYIPHYTGVDANGNQQFEDIDGSGSFDFRSDSRVAGNGLPKYQAGLANTFRYKNFDLNFLLRSLFGYQIFNATDLVLSDRFSRLPGRNAMAKYADSNIKGTYVSDRFIENGAFLRLDNFSLGYSIPAANSKLFANPRVYISGQNLFVITKYSGLDPELPIDGLAPGIDNRNVYPKTRSFAVGFTVNFK</sequence>
<dbReference type="NCBIfam" id="TIGR04056">
    <property type="entry name" value="OMP_RagA_SusC"/>
    <property type="match status" value="1"/>
</dbReference>
<keyword evidence="7 11" id="KW-0798">TonB box</keyword>
<keyword evidence="2 10" id="KW-0813">Transport</keyword>
<protein>
    <submittedName>
        <fullName evidence="13">Iron complex outermembrane recepter protein</fullName>
    </submittedName>
</protein>
<keyword evidence="8 10" id="KW-0472">Membrane</keyword>
<dbReference type="Pfam" id="PF13715">
    <property type="entry name" value="CarbopepD_reg_2"/>
    <property type="match status" value="1"/>
</dbReference>
<dbReference type="PROSITE" id="PS52016">
    <property type="entry name" value="TONB_DEPENDENT_REC_3"/>
    <property type="match status" value="1"/>
</dbReference>
<feature type="domain" description="Secretin/TonB short N-terminal" evidence="12">
    <location>
        <begin position="47"/>
        <end position="99"/>
    </location>
</feature>
<dbReference type="RefSeq" id="WP_177192182.1">
    <property type="nucleotide sequence ID" value="NZ_FOJG01000001.1"/>
</dbReference>
<organism evidence="13 14">
    <name type="scientific">Chitinophaga arvensicola</name>
    <dbReference type="NCBI Taxonomy" id="29529"/>
    <lineage>
        <taxon>Bacteria</taxon>
        <taxon>Pseudomonadati</taxon>
        <taxon>Bacteroidota</taxon>
        <taxon>Chitinophagia</taxon>
        <taxon>Chitinophagales</taxon>
        <taxon>Chitinophagaceae</taxon>
        <taxon>Chitinophaga</taxon>
    </lineage>
</organism>
<keyword evidence="14" id="KW-1185">Reference proteome</keyword>
<dbReference type="Pfam" id="PF07715">
    <property type="entry name" value="Plug"/>
    <property type="match status" value="1"/>
</dbReference>
<evidence type="ECO:0000256" key="8">
    <source>
        <dbReference type="ARBA" id="ARBA00023136"/>
    </source>
</evidence>
<dbReference type="NCBIfam" id="TIGR04057">
    <property type="entry name" value="SusC_RagA_signa"/>
    <property type="match status" value="1"/>
</dbReference>
<dbReference type="Pfam" id="PF07660">
    <property type="entry name" value="STN"/>
    <property type="match status" value="1"/>
</dbReference>
<dbReference type="InterPro" id="IPR008969">
    <property type="entry name" value="CarboxyPept-like_regulatory"/>
</dbReference>
<dbReference type="InterPro" id="IPR012910">
    <property type="entry name" value="Plug_dom"/>
</dbReference>
<dbReference type="STRING" id="29529.SAMN04488122_3138"/>
<dbReference type="SUPFAM" id="SSF49464">
    <property type="entry name" value="Carboxypeptidase regulatory domain-like"/>
    <property type="match status" value="1"/>
</dbReference>
<dbReference type="InterPro" id="IPR000531">
    <property type="entry name" value="Beta-barrel_TonB"/>
</dbReference>
<dbReference type="Pfam" id="PF00593">
    <property type="entry name" value="TonB_dep_Rec_b-barrel"/>
    <property type="match status" value="1"/>
</dbReference>
<dbReference type="AlphaFoldDB" id="A0A1I0RNE4"/>
<evidence type="ECO:0000313" key="14">
    <source>
        <dbReference type="Proteomes" id="UP000199310"/>
    </source>
</evidence>
<dbReference type="InterPro" id="IPR023997">
    <property type="entry name" value="TonB-dep_OMP_SusC/RagA_CS"/>
</dbReference>
<evidence type="ECO:0000259" key="12">
    <source>
        <dbReference type="SMART" id="SM00965"/>
    </source>
</evidence>
<name>A0A1I0RNE4_9BACT</name>
<keyword evidence="9 10" id="KW-0998">Cell outer membrane</keyword>
<evidence type="ECO:0000256" key="11">
    <source>
        <dbReference type="RuleBase" id="RU003357"/>
    </source>
</evidence>
<dbReference type="Gene3D" id="2.40.170.20">
    <property type="entry name" value="TonB-dependent receptor, beta-barrel domain"/>
    <property type="match status" value="1"/>
</dbReference>
<evidence type="ECO:0000256" key="7">
    <source>
        <dbReference type="ARBA" id="ARBA00023077"/>
    </source>
</evidence>
<dbReference type="EMBL" id="FOJG01000001">
    <property type="protein sequence ID" value="SEW42753.1"/>
    <property type="molecule type" value="Genomic_DNA"/>
</dbReference>
<keyword evidence="4" id="KW-0406">Ion transport</keyword>
<evidence type="ECO:0000256" key="1">
    <source>
        <dbReference type="ARBA" id="ARBA00004571"/>
    </source>
</evidence>
<evidence type="ECO:0000256" key="2">
    <source>
        <dbReference type="ARBA" id="ARBA00022448"/>
    </source>
</evidence>
<comment type="subcellular location">
    <subcellularLocation>
        <location evidence="1 10">Cell outer membrane</location>
        <topology evidence="1 10">Multi-pass membrane protein</topology>
    </subcellularLocation>
</comment>
<dbReference type="InterPro" id="IPR036942">
    <property type="entry name" value="Beta-barrel_TonB_sf"/>
</dbReference>
<keyword evidence="3 10" id="KW-1134">Transmembrane beta strand</keyword>
<keyword evidence="6" id="KW-0408">Iron</keyword>